<evidence type="ECO:0000313" key="6">
    <source>
        <dbReference type="EMBL" id="KAF4451630.1"/>
    </source>
</evidence>
<dbReference type="OrthoDB" id="5093543at2759"/>
<evidence type="ECO:0000259" key="5">
    <source>
        <dbReference type="Pfam" id="PF00082"/>
    </source>
</evidence>
<dbReference type="InterPro" id="IPR036852">
    <property type="entry name" value="Peptidase_S8/S53_dom_sf"/>
</dbReference>
<evidence type="ECO:0000256" key="3">
    <source>
        <dbReference type="ARBA" id="ARBA00022825"/>
    </source>
</evidence>
<dbReference type="AlphaFoldDB" id="A0A8H4KHY3"/>
<dbReference type="PANTHER" id="PTHR24121">
    <property type="entry name" value="NO MECHANORECEPTOR POTENTIAL C, ISOFORM D-RELATED"/>
    <property type="match status" value="1"/>
</dbReference>
<organism evidence="6 7">
    <name type="scientific">Fusarium austroafricanum</name>
    <dbReference type="NCBI Taxonomy" id="2364996"/>
    <lineage>
        <taxon>Eukaryota</taxon>
        <taxon>Fungi</taxon>
        <taxon>Dikarya</taxon>
        <taxon>Ascomycota</taxon>
        <taxon>Pezizomycotina</taxon>
        <taxon>Sordariomycetes</taxon>
        <taxon>Hypocreomycetidae</taxon>
        <taxon>Hypocreales</taxon>
        <taxon>Nectriaceae</taxon>
        <taxon>Fusarium</taxon>
        <taxon>Fusarium concolor species complex</taxon>
    </lineage>
</organism>
<dbReference type="CDD" id="cd07491">
    <property type="entry name" value="Peptidases_S8_7"/>
    <property type="match status" value="1"/>
</dbReference>
<feature type="domain" description="Peptidase S8/S53" evidence="5">
    <location>
        <begin position="633"/>
        <end position="852"/>
    </location>
</feature>
<accession>A0A8H4KHY3</accession>
<dbReference type="PANTHER" id="PTHR24121:SF21">
    <property type="entry name" value="ANKYRIN REPEAT FAMILY PROTEIN"/>
    <property type="match status" value="1"/>
</dbReference>
<feature type="region of interest" description="Disordered" evidence="4">
    <location>
        <begin position="1"/>
        <end position="50"/>
    </location>
</feature>
<feature type="compositionally biased region" description="Basic and acidic residues" evidence="4">
    <location>
        <begin position="297"/>
        <end position="313"/>
    </location>
</feature>
<dbReference type="PRINTS" id="PR00723">
    <property type="entry name" value="SUBTILISIN"/>
</dbReference>
<evidence type="ECO:0000313" key="7">
    <source>
        <dbReference type="Proteomes" id="UP000605986"/>
    </source>
</evidence>
<feature type="compositionally biased region" description="Acidic residues" evidence="4">
    <location>
        <begin position="1"/>
        <end position="21"/>
    </location>
</feature>
<dbReference type="EMBL" id="JAADJG010000213">
    <property type="protein sequence ID" value="KAF4451630.1"/>
    <property type="molecule type" value="Genomic_DNA"/>
</dbReference>
<feature type="compositionally biased region" description="Basic and acidic residues" evidence="4">
    <location>
        <begin position="264"/>
        <end position="289"/>
    </location>
</feature>
<dbReference type="GO" id="GO:0004252">
    <property type="term" value="F:serine-type endopeptidase activity"/>
    <property type="evidence" value="ECO:0007669"/>
    <property type="project" value="InterPro"/>
</dbReference>
<gene>
    <name evidence="6" type="ORF">F53441_5486</name>
</gene>
<dbReference type="Pfam" id="PF00023">
    <property type="entry name" value="Ank"/>
    <property type="match status" value="1"/>
</dbReference>
<feature type="compositionally biased region" description="Acidic residues" evidence="4">
    <location>
        <begin position="30"/>
        <end position="41"/>
    </location>
</feature>
<protein>
    <recommendedName>
        <fullName evidence="5">Peptidase S8/S53 domain-containing protein</fullName>
    </recommendedName>
</protein>
<dbReference type="Gene3D" id="3.40.50.200">
    <property type="entry name" value="Peptidase S8/S53 domain"/>
    <property type="match status" value="1"/>
</dbReference>
<evidence type="ECO:0000256" key="2">
    <source>
        <dbReference type="ARBA" id="ARBA00022801"/>
    </source>
</evidence>
<keyword evidence="1" id="KW-0645">Protease</keyword>
<dbReference type="SUPFAM" id="SSF48403">
    <property type="entry name" value="Ankyrin repeat"/>
    <property type="match status" value="1"/>
</dbReference>
<dbReference type="InterPro" id="IPR015500">
    <property type="entry name" value="Peptidase_S8_subtilisin-rel"/>
</dbReference>
<reference evidence="6" key="1">
    <citation type="submission" date="2020-01" db="EMBL/GenBank/DDBJ databases">
        <title>Identification and distribution of gene clusters putatively required for synthesis of sphingolipid metabolism inhibitors in phylogenetically diverse species of the filamentous fungus Fusarium.</title>
        <authorList>
            <person name="Kim H.-S."/>
            <person name="Busman M."/>
            <person name="Brown D.W."/>
            <person name="Divon H."/>
            <person name="Uhlig S."/>
            <person name="Proctor R.H."/>
        </authorList>
    </citation>
    <scope>NUCLEOTIDE SEQUENCE</scope>
    <source>
        <strain evidence="6">NRRL 53441</strain>
    </source>
</reference>
<dbReference type="GO" id="GO:0006508">
    <property type="term" value="P:proteolysis"/>
    <property type="evidence" value="ECO:0007669"/>
    <property type="project" value="UniProtKB-KW"/>
</dbReference>
<dbReference type="SMART" id="SM00248">
    <property type="entry name" value="ANK"/>
    <property type="match status" value="2"/>
</dbReference>
<name>A0A8H4KHY3_9HYPO</name>
<dbReference type="Pfam" id="PF00082">
    <property type="entry name" value="Peptidase_S8"/>
    <property type="match status" value="1"/>
</dbReference>
<dbReference type="Gene3D" id="1.25.40.20">
    <property type="entry name" value="Ankyrin repeat-containing domain"/>
    <property type="match status" value="1"/>
</dbReference>
<proteinExistence type="predicted"/>
<dbReference type="InterPro" id="IPR036770">
    <property type="entry name" value="Ankyrin_rpt-contain_sf"/>
</dbReference>
<keyword evidence="2" id="KW-0378">Hydrolase</keyword>
<keyword evidence="7" id="KW-1185">Reference proteome</keyword>
<dbReference type="SUPFAM" id="SSF52743">
    <property type="entry name" value="Subtilisin-like"/>
    <property type="match status" value="1"/>
</dbReference>
<evidence type="ECO:0000256" key="1">
    <source>
        <dbReference type="ARBA" id="ARBA00022670"/>
    </source>
</evidence>
<feature type="region of interest" description="Disordered" evidence="4">
    <location>
        <begin position="264"/>
        <end position="364"/>
    </location>
</feature>
<dbReference type="Proteomes" id="UP000605986">
    <property type="component" value="Unassembled WGS sequence"/>
</dbReference>
<comment type="caution">
    <text evidence="6">The sequence shown here is derived from an EMBL/GenBank/DDBJ whole genome shotgun (WGS) entry which is preliminary data.</text>
</comment>
<keyword evidence="3" id="KW-0720">Serine protease</keyword>
<dbReference type="InterPro" id="IPR000209">
    <property type="entry name" value="Peptidase_S8/S53_dom"/>
</dbReference>
<evidence type="ECO:0000256" key="4">
    <source>
        <dbReference type="SAM" id="MobiDB-lite"/>
    </source>
</evidence>
<dbReference type="InterPro" id="IPR002110">
    <property type="entry name" value="Ankyrin_rpt"/>
</dbReference>
<sequence length="940" mass="105846">MRVIDEDEINGLEPVETDDENAESRAGADSSEEDSDLSEDEDHGRKLPRKKVSVKALLEEVLDKIHNEKLDLTKKDQYSSFVSEHGELLASQTGDQDQPTALHIMAIKDKKDLPKLDNKMQPLIEFLAKRDKYLEIQNRSGHTSLFLAIEARKKEMVQWMCDARPDINRVLALTGSQKMNCLHAGINKRVKFLSYLIDKADPKTLTAKDEDGNTPLHLAVEYKRCKRDQLDCIKNIVEKADSEVLASGPSGDFNNSELSPYLYHRESVRKARDKVNKKAKEEADREKASSRHPNPRGPDKQNKEREPGQKETNSRPVDQLFEASDPANLPNMRFDTQPDYRTKYGGGTSAQAPSTVVSAAPDPHGHDQELYFDLSGNINTGVMTQPGLENLFSKLNFEDTLQYVCIPKISIQINRPSERAGASRRAARAKVPDEAGKRDLCYIFDRLRAKGVKTILSVIVDDSASPAHSDEAIEDALKTMDVEIWDWNRVDLCTEVIFKAAPKAREVHLYWSGNNAVLRGWSEEGGLKKLRELKKVHIHIEQGLESSARTKLNINEFQDRMEKLCPQVRVNPAWPDTRLGQLEANSVRNEEQGDHSTKHEWIQCMKDFRRLLFDAENNWQGPRKVIESIEEPIRVALVDDGVDVKDLEYTFIGGRTFCPRVEHQKLNNPYYISRSGHGTIMAKQIYLMCPRVEFYVLRLEDCPSEDATTLNLTAKSAAMAIRAAVRKKVHIISMSWTIDTPENEDERQDLDRAVIEAANANILMFCSAMDKGAKQTATYPSKATPNKIFTIGAANASGASVDYVGNLTNINYTFPGDKVEVDGGPTLTTSQEVVDGSSVATALAAGLAALILYCVQVRVLLASGAEKEKARRDFQIIKTHDGMKRAFSAIETTEESNHKFLKVWEVFGKHVEQKEHEDHEKWIELIADVGKRLCTKIYYT</sequence>